<evidence type="ECO:0000256" key="1">
    <source>
        <dbReference type="ARBA" id="ARBA00022448"/>
    </source>
</evidence>
<dbReference type="Pfam" id="PF00005">
    <property type="entry name" value="ABC_tran"/>
    <property type="match status" value="1"/>
</dbReference>
<comment type="caution">
    <text evidence="5">The sequence shown here is derived from an EMBL/GenBank/DDBJ whole genome shotgun (WGS) entry which is preliminary data.</text>
</comment>
<evidence type="ECO:0000256" key="3">
    <source>
        <dbReference type="ARBA" id="ARBA00022840"/>
    </source>
</evidence>
<organism evidence="5 6">
    <name type="scientific">Actinomadura parmotrematis</name>
    <dbReference type="NCBI Taxonomy" id="2864039"/>
    <lineage>
        <taxon>Bacteria</taxon>
        <taxon>Bacillati</taxon>
        <taxon>Actinomycetota</taxon>
        <taxon>Actinomycetes</taxon>
        <taxon>Streptosporangiales</taxon>
        <taxon>Thermomonosporaceae</taxon>
        <taxon>Actinomadura</taxon>
    </lineage>
</organism>
<keyword evidence="3 5" id="KW-0067">ATP-binding</keyword>
<evidence type="ECO:0000259" key="4">
    <source>
        <dbReference type="PROSITE" id="PS50893"/>
    </source>
</evidence>
<dbReference type="InterPro" id="IPR003593">
    <property type="entry name" value="AAA+_ATPase"/>
</dbReference>
<evidence type="ECO:0000256" key="2">
    <source>
        <dbReference type="ARBA" id="ARBA00022741"/>
    </source>
</evidence>
<keyword evidence="1" id="KW-0813">Transport</keyword>
<keyword evidence="6" id="KW-1185">Reference proteome</keyword>
<dbReference type="Proteomes" id="UP000774570">
    <property type="component" value="Unassembled WGS sequence"/>
</dbReference>
<keyword evidence="2" id="KW-0547">Nucleotide-binding</keyword>
<dbReference type="SUPFAM" id="SSF52540">
    <property type="entry name" value="P-loop containing nucleoside triphosphate hydrolases"/>
    <property type="match status" value="1"/>
</dbReference>
<dbReference type="CDD" id="cd03293">
    <property type="entry name" value="ABC_NrtD_SsuB_transporters"/>
    <property type="match status" value="1"/>
</dbReference>
<dbReference type="PROSITE" id="PS50893">
    <property type="entry name" value="ABC_TRANSPORTER_2"/>
    <property type="match status" value="1"/>
</dbReference>
<evidence type="ECO:0000313" key="6">
    <source>
        <dbReference type="Proteomes" id="UP000774570"/>
    </source>
</evidence>
<protein>
    <submittedName>
        <fullName evidence="5">ABC transporter ATP-binding protein</fullName>
    </submittedName>
</protein>
<dbReference type="InterPro" id="IPR027417">
    <property type="entry name" value="P-loop_NTPase"/>
</dbReference>
<dbReference type="InterPro" id="IPR017871">
    <property type="entry name" value="ABC_transporter-like_CS"/>
</dbReference>
<evidence type="ECO:0000313" key="5">
    <source>
        <dbReference type="EMBL" id="MBW8485871.1"/>
    </source>
</evidence>
<dbReference type="PANTHER" id="PTHR42788:SF13">
    <property type="entry name" value="ALIPHATIC SULFONATES IMPORT ATP-BINDING PROTEIN SSUB"/>
    <property type="match status" value="1"/>
</dbReference>
<dbReference type="InterPro" id="IPR050166">
    <property type="entry name" value="ABC_transporter_ATP-bind"/>
</dbReference>
<proteinExistence type="predicted"/>
<dbReference type="GO" id="GO:0005524">
    <property type="term" value="F:ATP binding"/>
    <property type="evidence" value="ECO:0007669"/>
    <property type="project" value="UniProtKB-KW"/>
</dbReference>
<dbReference type="PROSITE" id="PS00211">
    <property type="entry name" value="ABC_TRANSPORTER_1"/>
    <property type="match status" value="1"/>
</dbReference>
<name>A0ABS7FZJ6_9ACTN</name>
<gene>
    <name evidence="5" type="ORF">K1Y72_26065</name>
</gene>
<sequence length="253" mass="27233">MRLAGVAKEYTGRRRGTVRAIGGVDLDVRPGEFVSLVGPSGCGKSTLLYIIGGFVAASGGTVDCDGRPVTAPGPDRGIVFQEFALFPWRTVAGNVAWALARRGVPRAERPAATARLLETVGLAEVARLYPAELSGGMKQRVAIARTLAQDPDVLLMDEPFGALDAQTRALLQEELLAVWERTGKTVVFVTHSVEEALYLSDRVVVLSRRPARVLEVIEPGFARPRDREKVLADPAYPALHARVWELLRAGGAA</sequence>
<feature type="domain" description="ABC transporter" evidence="4">
    <location>
        <begin position="1"/>
        <end position="233"/>
    </location>
</feature>
<dbReference type="Gene3D" id="3.40.50.300">
    <property type="entry name" value="P-loop containing nucleotide triphosphate hydrolases"/>
    <property type="match status" value="1"/>
</dbReference>
<dbReference type="EMBL" id="JAIBOA010000019">
    <property type="protein sequence ID" value="MBW8485871.1"/>
    <property type="molecule type" value="Genomic_DNA"/>
</dbReference>
<dbReference type="SMART" id="SM00382">
    <property type="entry name" value="AAA"/>
    <property type="match status" value="1"/>
</dbReference>
<accession>A0ABS7FZJ6</accession>
<dbReference type="InterPro" id="IPR003439">
    <property type="entry name" value="ABC_transporter-like_ATP-bd"/>
</dbReference>
<reference evidence="5 6" key="1">
    <citation type="submission" date="2021-07" db="EMBL/GenBank/DDBJ databases">
        <title>Actinomadura sp. PM05-2 isolated from lichen.</title>
        <authorList>
            <person name="Somphong A."/>
            <person name="Phongsopitanun W."/>
            <person name="Tanasupawat S."/>
            <person name="Peongsungnone V."/>
        </authorList>
    </citation>
    <scope>NUCLEOTIDE SEQUENCE [LARGE SCALE GENOMIC DNA]</scope>
    <source>
        <strain evidence="5 6">PM05-2</strain>
    </source>
</reference>
<dbReference type="PANTHER" id="PTHR42788">
    <property type="entry name" value="TAURINE IMPORT ATP-BINDING PROTEIN-RELATED"/>
    <property type="match status" value="1"/>
</dbReference>